<dbReference type="EMBL" id="AM920431">
    <property type="protein sequence ID" value="CAP93945.1"/>
    <property type="molecule type" value="Genomic_DNA"/>
</dbReference>
<dbReference type="KEGG" id="pcs:N7525_010490"/>
<dbReference type="BioCyc" id="PCHR:PC16G12750-MONOMER"/>
<keyword evidence="1" id="KW-0863">Zinc-finger</keyword>
<dbReference type="AlphaFoldDB" id="B6HAG6"/>
<dbReference type="GeneID" id="8315000"/>
<evidence type="ECO:0000313" key="4">
    <source>
        <dbReference type="EMBL" id="CAP93945.1"/>
    </source>
</evidence>
<feature type="region of interest" description="Disordered" evidence="2">
    <location>
        <begin position="100"/>
        <end position="119"/>
    </location>
</feature>
<evidence type="ECO:0000256" key="2">
    <source>
        <dbReference type="SAM" id="MobiDB-lite"/>
    </source>
</evidence>
<feature type="compositionally biased region" description="Polar residues" evidence="2">
    <location>
        <begin position="100"/>
        <end position="118"/>
    </location>
</feature>
<feature type="domain" description="C2H2-type" evidence="3">
    <location>
        <begin position="194"/>
        <end position="224"/>
    </location>
</feature>
<accession>B6HAG6</accession>
<name>B6HAG6_PENRW</name>
<keyword evidence="5" id="KW-1185">Reference proteome</keyword>
<proteinExistence type="predicted"/>
<dbReference type="PROSITE" id="PS00028">
    <property type="entry name" value="ZINC_FINGER_C2H2_1"/>
    <property type="match status" value="1"/>
</dbReference>
<dbReference type="OMA" id="EMSHINP"/>
<dbReference type="InterPro" id="IPR013087">
    <property type="entry name" value="Znf_C2H2_type"/>
</dbReference>
<dbReference type="SMART" id="SM00355">
    <property type="entry name" value="ZnF_C2H2"/>
    <property type="match status" value="3"/>
</dbReference>
<evidence type="ECO:0000313" key="5">
    <source>
        <dbReference type="Proteomes" id="UP000000724"/>
    </source>
</evidence>
<evidence type="ECO:0000259" key="3">
    <source>
        <dbReference type="PROSITE" id="PS50157"/>
    </source>
</evidence>
<dbReference type="OrthoDB" id="654211at2759"/>
<gene>
    <name evidence="4" type="ORF">Pc16g12750</name>
    <name evidence="4" type="ORF">PCH_Pc16g12750</name>
</gene>
<dbReference type="InterPro" id="IPR036236">
    <property type="entry name" value="Znf_C2H2_sf"/>
</dbReference>
<protein>
    <submittedName>
        <fullName evidence="4">Pc16g12750 protein</fullName>
    </submittedName>
</protein>
<dbReference type="GO" id="GO:0008270">
    <property type="term" value="F:zinc ion binding"/>
    <property type="evidence" value="ECO:0007669"/>
    <property type="project" value="UniProtKB-KW"/>
</dbReference>
<dbReference type="PROSITE" id="PS50157">
    <property type="entry name" value="ZINC_FINGER_C2H2_2"/>
    <property type="match status" value="1"/>
</dbReference>
<evidence type="ECO:0000256" key="1">
    <source>
        <dbReference type="PROSITE-ProRule" id="PRU00042"/>
    </source>
</evidence>
<reference evidence="4 5" key="1">
    <citation type="journal article" date="2008" name="Nat. Biotechnol.">
        <title>Genome sequencing and analysis of the filamentous fungus Penicillium chrysogenum.</title>
        <authorList>
            <person name="van den Berg M.A."/>
            <person name="Albang R."/>
            <person name="Albermann K."/>
            <person name="Badger J.H."/>
            <person name="Daran J.-M."/>
            <person name="Driessen A.J.M."/>
            <person name="Garcia-Estrada C."/>
            <person name="Fedorova N.D."/>
            <person name="Harris D.M."/>
            <person name="Heijne W.H.M."/>
            <person name="Joardar V.S."/>
            <person name="Kiel J.A.K.W."/>
            <person name="Kovalchuk A."/>
            <person name="Martin J.F."/>
            <person name="Nierman W.C."/>
            <person name="Nijland J.G."/>
            <person name="Pronk J.T."/>
            <person name="Roubos J.A."/>
            <person name="van der Klei I.J."/>
            <person name="van Peij N.N.M.E."/>
            <person name="Veenhuis M."/>
            <person name="von Doehren H."/>
            <person name="Wagner C."/>
            <person name="Wortman J.R."/>
            <person name="Bovenberg R.A.L."/>
        </authorList>
    </citation>
    <scope>NUCLEOTIDE SEQUENCE [LARGE SCALE GENOMIC DNA]</scope>
    <source>
        <strain evidence="5">ATCC 28089 / DSM 1075 / NRRL 1951 / Wisconsin 54-1255</strain>
    </source>
</reference>
<dbReference type="HOGENOM" id="CLU_005732_2_0_1"/>
<keyword evidence="1" id="KW-0862">Zinc</keyword>
<sequence length="290" mass="32187">MSRSYHHSTNTNLRDENGFCGLHGYQPCSCAMLYMTPTVYSQHSNHINQSSTYHDLIPAPCFDLNCCQSDRSTQAPIFIGSRNPPDDGYDAKHTSMDNTSNAFTGVSSPQMQVSTPPSNIDPALLEGRTVYYEKLAQSHTPEDPQVPLRCYWGGLTCEHGLVFPDIESLMNHVEMSHINPQLQANEQSGDVGGLKCSWKECTSAFRAKGSLSRHVRCLHVNPSSFLCPFCGKGCNREDNLEDHLSKVNGIHDTQVLEQISRQAPLAYSVQLRGTITYSDCLPVIYLGARL</sequence>
<organism evidence="4 5">
    <name type="scientific">Penicillium rubens (strain ATCC 28089 / DSM 1075 / NRRL 1951 / Wisconsin 54-1255)</name>
    <name type="common">Penicillium chrysogenum</name>
    <dbReference type="NCBI Taxonomy" id="500485"/>
    <lineage>
        <taxon>Eukaryota</taxon>
        <taxon>Fungi</taxon>
        <taxon>Dikarya</taxon>
        <taxon>Ascomycota</taxon>
        <taxon>Pezizomycotina</taxon>
        <taxon>Eurotiomycetes</taxon>
        <taxon>Eurotiomycetidae</taxon>
        <taxon>Eurotiales</taxon>
        <taxon>Aspergillaceae</taxon>
        <taxon>Penicillium</taxon>
        <taxon>Penicillium chrysogenum species complex</taxon>
    </lineage>
</organism>
<dbReference type="SUPFAM" id="SSF57667">
    <property type="entry name" value="beta-beta-alpha zinc fingers"/>
    <property type="match status" value="1"/>
</dbReference>
<keyword evidence="1" id="KW-0479">Metal-binding</keyword>
<dbReference type="Proteomes" id="UP000000724">
    <property type="component" value="Contig Pc00c16"/>
</dbReference>
<dbReference type="Gene3D" id="3.30.160.60">
    <property type="entry name" value="Classic Zinc Finger"/>
    <property type="match status" value="1"/>
</dbReference>